<organism evidence="2 3">
    <name type="scientific">Buddleja alternifolia</name>
    <dbReference type="NCBI Taxonomy" id="168488"/>
    <lineage>
        <taxon>Eukaryota</taxon>
        <taxon>Viridiplantae</taxon>
        <taxon>Streptophyta</taxon>
        <taxon>Embryophyta</taxon>
        <taxon>Tracheophyta</taxon>
        <taxon>Spermatophyta</taxon>
        <taxon>Magnoliopsida</taxon>
        <taxon>eudicotyledons</taxon>
        <taxon>Gunneridae</taxon>
        <taxon>Pentapetalae</taxon>
        <taxon>asterids</taxon>
        <taxon>lamiids</taxon>
        <taxon>Lamiales</taxon>
        <taxon>Scrophulariaceae</taxon>
        <taxon>Buddlejeae</taxon>
        <taxon>Buddleja</taxon>
    </lineage>
</organism>
<feature type="compositionally biased region" description="Low complexity" evidence="1">
    <location>
        <begin position="312"/>
        <end position="336"/>
    </location>
</feature>
<feature type="compositionally biased region" description="Low complexity" evidence="1">
    <location>
        <begin position="123"/>
        <end position="132"/>
    </location>
</feature>
<dbReference type="GO" id="GO:0005634">
    <property type="term" value="C:nucleus"/>
    <property type="evidence" value="ECO:0007669"/>
    <property type="project" value="TreeGrafter"/>
</dbReference>
<name>A0AAV6W3M8_9LAMI</name>
<protein>
    <submittedName>
        <fullName evidence="2">Uncharacterized protein</fullName>
    </submittedName>
</protein>
<dbReference type="PANTHER" id="PTHR34798:SF2">
    <property type="entry name" value="PROTEIN TIME FOR COFFEE"/>
    <property type="match status" value="1"/>
</dbReference>
<feature type="region of interest" description="Disordered" evidence="1">
    <location>
        <begin position="85"/>
        <end position="148"/>
    </location>
</feature>
<gene>
    <name evidence="2" type="ORF">BUALT_BualtUnG0026100</name>
</gene>
<evidence type="ECO:0000256" key="1">
    <source>
        <dbReference type="SAM" id="MobiDB-lite"/>
    </source>
</evidence>
<dbReference type="SUPFAM" id="SSF54529">
    <property type="entry name" value="Mitochondrial glycoprotein MAM33-like"/>
    <property type="match status" value="1"/>
</dbReference>
<dbReference type="InterPro" id="IPR003428">
    <property type="entry name" value="MAM33"/>
</dbReference>
<dbReference type="GO" id="GO:0042752">
    <property type="term" value="P:regulation of circadian rhythm"/>
    <property type="evidence" value="ECO:0007669"/>
    <property type="project" value="InterPro"/>
</dbReference>
<feature type="compositionally biased region" description="Acidic residues" evidence="1">
    <location>
        <begin position="111"/>
        <end position="122"/>
    </location>
</feature>
<dbReference type="GO" id="GO:0005759">
    <property type="term" value="C:mitochondrial matrix"/>
    <property type="evidence" value="ECO:0007669"/>
    <property type="project" value="InterPro"/>
</dbReference>
<feature type="region of interest" description="Disordered" evidence="1">
    <location>
        <begin position="260"/>
        <end position="336"/>
    </location>
</feature>
<feature type="compositionally biased region" description="Polar residues" evidence="1">
    <location>
        <begin position="269"/>
        <end position="279"/>
    </location>
</feature>
<feature type="region of interest" description="Disordered" evidence="1">
    <location>
        <begin position="358"/>
        <end position="383"/>
    </location>
</feature>
<dbReference type="InterPro" id="IPR039317">
    <property type="entry name" value="TIC"/>
</dbReference>
<dbReference type="PANTHER" id="PTHR34798">
    <property type="entry name" value="PROTEIN TIME FOR COFFEE"/>
    <property type="match status" value="1"/>
</dbReference>
<dbReference type="AlphaFoldDB" id="A0AAV6W3M8"/>
<feature type="compositionally biased region" description="Polar residues" evidence="1">
    <location>
        <begin position="369"/>
        <end position="383"/>
    </location>
</feature>
<proteinExistence type="predicted"/>
<keyword evidence="3" id="KW-1185">Reference proteome</keyword>
<evidence type="ECO:0000313" key="3">
    <source>
        <dbReference type="Proteomes" id="UP000826271"/>
    </source>
</evidence>
<sequence length="383" mass="41815">MAMSFVIRKTSPTVVPLALRAISISSARVVLPESGSFRSHQFSTVAVDKKLVKVLKSEIKSMKRTRSQVSKSLIESTKVKPIVLRKEDNNDESDTLINKDSSTNDDKSDTDNDNDSSSDTDNNDNSSSTDSTSNEEEEEKENDNANPSLVGVPLKVRILKKDGSSAMNIRVLGCADEIIVENIEIYASGSPDGISFSDYQCALKFKELATDLQNSVKEFIGARGIDKTNVEFLLKYMISNAEFALVQSVQENGNLRSKIVESPDKLQSSHDWNSSFINNNGGGDSGEQNFRQPWSPASPPSSNAFDRKKLKLGGYNNGGTKLKPPKVSLKKSSSSNPEELEIEIAEVLFGLKIQSQVVPSSKKDDSKSLIRTPSNASLSFSCA</sequence>
<dbReference type="Pfam" id="PF02330">
    <property type="entry name" value="MAM33"/>
    <property type="match status" value="1"/>
</dbReference>
<comment type="caution">
    <text evidence="2">The sequence shown here is derived from an EMBL/GenBank/DDBJ whole genome shotgun (WGS) entry which is preliminary data.</text>
</comment>
<dbReference type="Gene3D" id="3.10.280.10">
    <property type="entry name" value="Mitochondrial glycoprotein"/>
    <property type="match status" value="1"/>
</dbReference>
<dbReference type="EMBL" id="WHWC01000210">
    <property type="protein sequence ID" value="KAG8362892.1"/>
    <property type="molecule type" value="Genomic_DNA"/>
</dbReference>
<accession>A0AAV6W3M8</accession>
<evidence type="ECO:0000313" key="2">
    <source>
        <dbReference type="EMBL" id="KAG8362892.1"/>
    </source>
</evidence>
<reference evidence="2" key="1">
    <citation type="submission" date="2019-10" db="EMBL/GenBank/DDBJ databases">
        <authorList>
            <person name="Zhang R."/>
            <person name="Pan Y."/>
            <person name="Wang J."/>
            <person name="Ma R."/>
            <person name="Yu S."/>
        </authorList>
    </citation>
    <scope>NUCLEOTIDE SEQUENCE</scope>
    <source>
        <strain evidence="2">LA-IB0</strain>
        <tissue evidence="2">Leaf</tissue>
    </source>
</reference>
<dbReference type="InterPro" id="IPR036561">
    <property type="entry name" value="MAM33_sf"/>
</dbReference>
<dbReference type="Proteomes" id="UP000826271">
    <property type="component" value="Unassembled WGS sequence"/>
</dbReference>